<dbReference type="PANTHER" id="PTHR43442:SF3">
    <property type="entry name" value="GLUCONOKINASE-RELATED"/>
    <property type="match status" value="1"/>
</dbReference>
<name>A0A318T504_9HYPH</name>
<evidence type="ECO:0000256" key="7">
    <source>
        <dbReference type="ARBA" id="ARBA00022840"/>
    </source>
</evidence>
<comment type="similarity">
    <text evidence="2 10">Belongs to the gluconokinase GntK/GntV family.</text>
</comment>
<sequence length="196" mass="21172">MSKEAALTRRPEFVPGFVPDFVLVMGVCGVGKSTVGRAIAERSGGSFIEADEFHPEANIRLMSAGQPLSDADRWPWLGAIAEGASEALKRDGAPVIIACSALKQSYRDFLREKLGSIAILHLTGPRDLILQRMTGRSHFMPPELLDSQLAALEELAPAEKGITMTIDQDPAKLVEWTCALLGMPDAEVESRKGETA</sequence>
<dbReference type="FunFam" id="3.40.50.300:FF:000522">
    <property type="entry name" value="Gluconokinase"/>
    <property type="match status" value="1"/>
</dbReference>
<evidence type="ECO:0000256" key="4">
    <source>
        <dbReference type="ARBA" id="ARBA00022679"/>
    </source>
</evidence>
<accession>A0A318T504</accession>
<dbReference type="Proteomes" id="UP000247454">
    <property type="component" value="Unassembled WGS sequence"/>
</dbReference>
<dbReference type="OrthoDB" id="9795716at2"/>
<keyword evidence="7 10" id="KW-0067">ATP-binding</keyword>
<evidence type="ECO:0000256" key="9">
    <source>
        <dbReference type="ARBA" id="ARBA00048090"/>
    </source>
</evidence>
<dbReference type="InterPro" id="IPR006001">
    <property type="entry name" value="Therm_gnt_kin"/>
</dbReference>
<comment type="caution">
    <text evidence="11">The sequence shown here is derived from an EMBL/GenBank/DDBJ whole genome shotgun (WGS) entry which is preliminary data.</text>
</comment>
<dbReference type="SUPFAM" id="SSF52540">
    <property type="entry name" value="P-loop containing nucleoside triphosphate hydrolases"/>
    <property type="match status" value="1"/>
</dbReference>
<keyword evidence="6 10" id="KW-0418">Kinase</keyword>
<evidence type="ECO:0000256" key="3">
    <source>
        <dbReference type="ARBA" id="ARBA00012054"/>
    </source>
</evidence>
<protein>
    <recommendedName>
        <fullName evidence="3 10">Gluconokinase</fullName>
        <ecNumber evidence="3 10">2.7.1.12</ecNumber>
    </recommendedName>
</protein>
<comment type="catalytic activity">
    <reaction evidence="9 10">
        <text>D-gluconate + ATP = 6-phospho-D-gluconate + ADP + H(+)</text>
        <dbReference type="Rhea" id="RHEA:19433"/>
        <dbReference type="ChEBI" id="CHEBI:15378"/>
        <dbReference type="ChEBI" id="CHEBI:18391"/>
        <dbReference type="ChEBI" id="CHEBI:30616"/>
        <dbReference type="ChEBI" id="CHEBI:58759"/>
        <dbReference type="ChEBI" id="CHEBI:456216"/>
        <dbReference type="EC" id="2.7.1.12"/>
    </reaction>
</comment>
<evidence type="ECO:0000256" key="1">
    <source>
        <dbReference type="ARBA" id="ARBA00004761"/>
    </source>
</evidence>
<organism evidence="11 12">
    <name type="scientific">Phyllobacterium leguminum</name>
    <dbReference type="NCBI Taxonomy" id="314237"/>
    <lineage>
        <taxon>Bacteria</taxon>
        <taxon>Pseudomonadati</taxon>
        <taxon>Pseudomonadota</taxon>
        <taxon>Alphaproteobacteria</taxon>
        <taxon>Hyphomicrobiales</taxon>
        <taxon>Phyllobacteriaceae</taxon>
        <taxon>Phyllobacterium</taxon>
    </lineage>
</organism>
<keyword evidence="5 10" id="KW-0547">Nucleotide-binding</keyword>
<dbReference type="Pfam" id="PF13671">
    <property type="entry name" value="AAA_33"/>
    <property type="match status" value="1"/>
</dbReference>
<reference evidence="11 12" key="1">
    <citation type="submission" date="2018-06" db="EMBL/GenBank/DDBJ databases">
        <title>Genomic Encyclopedia of Type Strains, Phase III (KMG-III): the genomes of soil and plant-associated and newly described type strains.</title>
        <authorList>
            <person name="Whitman W."/>
        </authorList>
    </citation>
    <scope>NUCLEOTIDE SEQUENCE [LARGE SCALE GENOMIC DNA]</scope>
    <source>
        <strain evidence="11 12">ORS 1419</strain>
    </source>
</reference>
<dbReference type="CDD" id="cd02021">
    <property type="entry name" value="GntK"/>
    <property type="match status" value="1"/>
</dbReference>
<evidence type="ECO:0000256" key="6">
    <source>
        <dbReference type="ARBA" id="ARBA00022777"/>
    </source>
</evidence>
<keyword evidence="4 10" id="KW-0808">Transferase</keyword>
<gene>
    <name evidence="11" type="ORF">C7477_102138</name>
</gene>
<dbReference type="GO" id="GO:0019521">
    <property type="term" value="P:D-gluconate metabolic process"/>
    <property type="evidence" value="ECO:0007669"/>
    <property type="project" value="UniProtKB-KW"/>
</dbReference>
<dbReference type="GO" id="GO:0005737">
    <property type="term" value="C:cytoplasm"/>
    <property type="evidence" value="ECO:0007669"/>
    <property type="project" value="TreeGrafter"/>
</dbReference>
<evidence type="ECO:0000256" key="2">
    <source>
        <dbReference type="ARBA" id="ARBA00008420"/>
    </source>
</evidence>
<dbReference type="AlphaFoldDB" id="A0A318T504"/>
<dbReference type="InterPro" id="IPR027417">
    <property type="entry name" value="P-loop_NTPase"/>
</dbReference>
<evidence type="ECO:0000256" key="10">
    <source>
        <dbReference type="RuleBase" id="RU363066"/>
    </source>
</evidence>
<dbReference type="RefSeq" id="WP_110748517.1">
    <property type="nucleotide sequence ID" value="NZ_QJTF01000002.1"/>
</dbReference>
<dbReference type="EMBL" id="QJTF01000002">
    <property type="protein sequence ID" value="PYE90050.1"/>
    <property type="molecule type" value="Genomic_DNA"/>
</dbReference>
<dbReference type="EC" id="2.7.1.12" evidence="3 10"/>
<keyword evidence="12" id="KW-1185">Reference proteome</keyword>
<evidence type="ECO:0000313" key="11">
    <source>
        <dbReference type="EMBL" id="PYE90050.1"/>
    </source>
</evidence>
<dbReference type="GO" id="GO:0005524">
    <property type="term" value="F:ATP binding"/>
    <property type="evidence" value="ECO:0007669"/>
    <property type="project" value="UniProtKB-KW"/>
</dbReference>
<evidence type="ECO:0000256" key="8">
    <source>
        <dbReference type="ARBA" id="ARBA00023064"/>
    </source>
</evidence>
<dbReference type="GO" id="GO:0046316">
    <property type="term" value="F:gluconokinase activity"/>
    <property type="evidence" value="ECO:0007669"/>
    <property type="project" value="UniProtKB-EC"/>
</dbReference>
<evidence type="ECO:0000256" key="5">
    <source>
        <dbReference type="ARBA" id="ARBA00022741"/>
    </source>
</evidence>
<dbReference type="NCBIfam" id="TIGR01313">
    <property type="entry name" value="therm_gnt_kin"/>
    <property type="match status" value="1"/>
</dbReference>
<dbReference type="Gene3D" id="3.40.50.300">
    <property type="entry name" value="P-loop containing nucleotide triphosphate hydrolases"/>
    <property type="match status" value="1"/>
</dbReference>
<keyword evidence="8" id="KW-0311">Gluconate utilization</keyword>
<evidence type="ECO:0000313" key="12">
    <source>
        <dbReference type="Proteomes" id="UP000247454"/>
    </source>
</evidence>
<proteinExistence type="inferred from homology"/>
<comment type="pathway">
    <text evidence="1">Carbohydrate acid metabolism.</text>
</comment>
<dbReference type="PANTHER" id="PTHR43442">
    <property type="entry name" value="GLUCONOKINASE-RELATED"/>
    <property type="match status" value="1"/>
</dbReference>